<dbReference type="Proteomes" id="UP001381693">
    <property type="component" value="Unassembled WGS sequence"/>
</dbReference>
<organism evidence="2 3">
    <name type="scientific">Halocaridina rubra</name>
    <name type="common">Hawaiian red shrimp</name>
    <dbReference type="NCBI Taxonomy" id="373956"/>
    <lineage>
        <taxon>Eukaryota</taxon>
        <taxon>Metazoa</taxon>
        <taxon>Ecdysozoa</taxon>
        <taxon>Arthropoda</taxon>
        <taxon>Crustacea</taxon>
        <taxon>Multicrustacea</taxon>
        <taxon>Malacostraca</taxon>
        <taxon>Eumalacostraca</taxon>
        <taxon>Eucarida</taxon>
        <taxon>Decapoda</taxon>
        <taxon>Pleocyemata</taxon>
        <taxon>Caridea</taxon>
        <taxon>Atyoidea</taxon>
        <taxon>Atyidae</taxon>
        <taxon>Halocaridina</taxon>
    </lineage>
</organism>
<proteinExistence type="predicted"/>
<evidence type="ECO:0000313" key="2">
    <source>
        <dbReference type="EMBL" id="KAK7085071.1"/>
    </source>
</evidence>
<keyword evidence="3" id="KW-1185">Reference proteome</keyword>
<feature type="compositionally biased region" description="Polar residues" evidence="1">
    <location>
        <begin position="183"/>
        <end position="201"/>
    </location>
</feature>
<feature type="region of interest" description="Disordered" evidence="1">
    <location>
        <begin position="159"/>
        <end position="201"/>
    </location>
</feature>
<name>A0AAN9A8P6_HALRR</name>
<feature type="region of interest" description="Disordered" evidence="1">
    <location>
        <begin position="91"/>
        <end position="125"/>
    </location>
</feature>
<feature type="region of interest" description="Disordered" evidence="1">
    <location>
        <begin position="38"/>
        <end position="59"/>
    </location>
</feature>
<reference evidence="2 3" key="1">
    <citation type="submission" date="2023-11" db="EMBL/GenBank/DDBJ databases">
        <title>Halocaridina rubra genome assembly.</title>
        <authorList>
            <person name="Smith C."/>
        </authorList>
    </citation>
    <scope>NUCLEOTIDE SEQUENCE [LARGE SCALE GENOMIC DNA]</scope>
    <source>
        <strain evidence="2">EP-1</strain>
        <tissue evidence="2">Whole</tissue>
    </source>
</reference>
<gene>
    <name evidence="2" type="ORF">SK128_019609</name>
</gene>
<evidence type="ECO:0000313" key="3">
    <source>
        <dbReference type="Proteomes" id="UP001381693"/>
    </source>
</evidence>
<comment type="caution">
    <text evidence="2">The sequence shown here is derived from an EMBL/GenBank/DDBJ whole genome shotgun (WGS) entry which is preliminary data.</text>
</comment>
<dbReference type="EMBL" id="JAXCGZ010001908">
    <property type="protein sequence ID" value="KAK7085071.1"/>
    <property type="molecule type" value="Genomic_DNA"/>
</dbReference>
<accession>A0AAN9A8P6</accession>
<protein>
    <submittedName>
        <fullName evidence="2">Uncharacterized protein</fullName>
    </submittedName>
</protein>
<evidence type="ECO:0000256" key="1">
    <source>
        <dbReference type="SAM" id="MobiDB-lite"/>
    </source>
</evidence>
<sequence length="201" mass="22177">MHFRNQKTINKNPLNLIQGSCLICNSSSSLNINSCNNNNSSSNNNNNNRDINSSSDINSNNNNNSSCNMLFKSLSNHNSCEKKGYRGDLVTSSARSMGGANPRDSEASMKRKQSPYQMGQFQDFRTRDTARGMSLSDQNLSLSRKSTANISQLSSKGLLKDGIVPLQPIRSKSDISKPPTPVPQRSSRLLNRPKQSSFKQS</sequence>
<dbReference type="AlphaFoldDB" id="A0AAN9A8P6"/>